<evidence type="ECO:0000313" key="2">
    <source>
        <dbReference type="EMBL" id="KAK0392477.1"/>
    </source>
</evidence>
<gene>
    <name evidence="2" type="ORF">NLU13_1972</name>
</gene>
<keyword evidence="3" id="KW-1185">Reference proteome</keyword>
<protein>
    <recommendedName>
        <fullName evidence="1">(S)-ureidoglycine aminohydrolase cupin domain-containing protein</fullName>
    </recommendedName>
</protein>
<dbReference type="Gene3D" id="2.60.120.10">
    <property type="entry name" value="Jelly Rolls"/>
    <property type="match status" value="2"/>
</dbReference>
<accession>A0AA39LCS8</accession>
<dbReference type="InterPro" id="IPR014710">
    <property type="entry name" value="RmlC-like_jellyroll"/>
</dbReference>
<sequence>MADLSKHVVHGGSAVPPAEAWVPFEWEEPKLGKQVFGEVTIARKFGVGGSLTSGFWRTSPNAPGSASDGSSFKNIYSAPLGDETACVIDGTATLTVVSTGKKYTVKPGDIISSPKNLEVLWEIDAPFFKKYWCIWNGTDAVPNPPTELTINSIHDNPAEWIEYHFEEPKEGPLVAGELYFIRSAGTTGTMMSGVWRSGKGIAGTDVDEQGTMSTPYTGVLGDESILLLEGEVEVIETESGKKHLFRAGDAIGLSSGMHVTWVSKGPFSKKLWVITRDVLPSE</sequence>
<evidence type="ECO:0000313" key="3">
    <source>
        <dbReference type="Proteomes" id="UP001175261"/>
    </source>
</evidence>
<dbReference type="Proteomes" id="UP001175261">
    <property type="component" value="Unassembled WGS sequence"/>
</dbReference>
<dbReference type="PANTHER" id="PTHR40943">
    <property type="entry name" value="CYTOPLASMIC PROTEIN-RELATED"/>
    <property type="match status" value="1"/>
</dbReference>
<reference evidence="2" key="1">
    <citation type="submission" date="2022-10" db="EMBL/GenBank/DDBJ databases">
        <title>Determination and structural analysis of whole genome sequence of Sarocladium strictum F4-1.</title>
        <authorList>
            <person name="Hu L."/>
            <person name="Jiang Y."/>
        </authorList>
    </citation>
    <scope>NUCLEOTIDE SEQUENCE</scope>
    <source>
        <strain evidence="2">F4-1</strain>
    </source>
</reference>
<dbReference type="AlphaFoldDB" id="A0AA39LCS8"/>
<dbReference type="InterPro" id="IPR011051">
    <property type="entry name" value="RmlC_Cupin_sf"/>
</dbReference>
<feature type="domain" description="(S)-ureidoglycine aminohydrolase cupin" evidence="1">
    <location>
        <begin position="82"/>
        <end position="131"/>
    </location>
</feature>
<comment type="caution">
    <text evidence="2">The sequence shown here is derived from an EMBL/GenBank/DDBJ whole genome shotgun (WGS) entry which is preliminary data.</text>
</comment>
<name>A0AA39LCS8_SARSR</name>
<feature type="domain" description="(S)-ureidoglycine aminohydrolase cupin" evidence="1">
    <location>
        <begin position="222"/>
        <end position="269"/>
    </location>
</feature>
<dbReference type="EMBL" id="JAPDFR010000001">
    <property type="protein sequence ID" value="KAK0392477.1"/>
    <property type="molecule type" value="Genomic_DNA"/>
</dbReference>
<dbReference type="Pfam" id="PF05899">
    <property type="entry name" value="Cupin_3"/>
    <property type="match status" value="2"/>
</dbReference>
<evidence type="ECO:0000259" key="1">
    <source>
        <dbReference type="Pfam" id="PF05899"/>
    </source>
</evidence>
<dbReference type="PANTHER" id="PTHR40943:SF1">
    <property type="entry name" value="CYTOPLASMIC PROTEIN"/>
    <property type="match status" value="1"/>
</dbReference>
<dbReference type="InterPro" id="IPR008579">
    <property type="entry name" value="UGlyAH_Cupin_dom"/>
</dbReference>
<dbReference type="SUPFAM" id="SSF51182">
    <property type="entry name" value="RmlC-like cupins"/>
    <property type="match status" value="1"/>
</dbReference>
<organism evidence="2 3">
    <name type="scientific">Sarocladium strictum</name>
    <name type="common">Black bundle disease fungus</name>
    <name type="synonym">Acremonium strictum</name>
    <dbReference type="NCBI Taxonomy" id="5046"/>
    <lineage>
        <taxon>Eukaryota</taxon>
        <taxon>Fungi</taxon>
        <taxon>Dikarya</taxon>
        <taxon>Ascomycota</taxon>
        <taxon>Pezizomycotina</taxon>
        <taxon>Sordariomycetes</taxon>
        <taxon>Hypocreomycetidae</taxon>
        <taxon>Hypocreales</taxon>
        <taxon>Sarocladiaceae</taxon>
        <taxon>Sarocladium</taxon>
    </lineage>
</organism>
<proteinExistence type="predicted"/>